<evidence type="ECO:0000256" key="1">
    <source>
        <dbReference type="ARBA" id="ARBA00000085"/>
    </source>
</evidence>
<keyword evidence="12" id="KW-1185">Reference proteome</keyword>
<dbReference type="GO" id="GO:0046983">
    <property type="term" value="F:protein dimerization activity"/>
    <property type="evidence" value="ECO:0007669"/>
    <property type="project" value="InterPro"/>
</dbReference>
<evidence type="ECO:0000256" key="4">
    <source>
        <dbReference type="ARBA" id="ARBA00022679"/>
    </source>
</evidence>
<evidence type="ECO:0000259" key="10">
    <source>
        <dbReference type="PROSITE" id="PS50109"/>
    </source>
</evidence>
<keyword evidence="7" id="KW-0067">ATP-binding</keyword>
<keyword evidence="9" id="KW-0175">Coiled coil</keyword>
<name>A0A3S0PP13_9BACI</name>
<dbReference type="AlphaFoldDB" id="A0A3S0PP13"/>
<dbReference type="InterPro" id="IPR005467">
    <property type="entry name" value="His_kinase_dom"/>
</dbReference>
<dbReference type="PANTHER" id="PTHR24421">
    <property type="entry name" value="NITRATE/NITRITE SENSOR PROTEIN NARX-RELATED"/>
    <property type="match status" value="1"/>
</dbReference>
<evidence type="ECO:0000256" key="2">
    <source>
        <dbReference type="ARBA" id="ARBA00012438"/>
    </source>
</evidence>
<feature type="coiled-coil region" evidence="9">
    <location>
        <begin position="14"/>
        <end position="91"/>
    </location>
</feature>
<dbReference type="RefSeq" id="WP_126659445.1">
    <property type="nucleotide sequence ID" value="NZ_RYYR01000015.1"/>
</dbReference>
<dbReference type="PANTHER" id="PTHR24421:SF10">
    <property type="entry name" value="NITRATE_NITRITE SENSOR PROTEIN NARQ"/>
    <property type="match status" value="1"/>
</dbReference>
<protein>
    <recommendedName>
        <fullName evidence="2">histidine kinase</fullName>
        <ecNumber evidence="2">2.7.13.3</ecNumber>
    </recommendedName>
</protein>
<comment type="catalytic activity">
    <reaction evidence="1">
        <text>ATP + protein L-histidine = ADP + protein N-phospho-L-histidine.</text>
        <dbReference type="EC" id="2.7.13.3"/>
    </reaction>
</comment>
<dbReference type="Proteomes" id="UP000287910">
    <property type="component" value="Unassembled WGS sequence"/>
</dbReference>
<evidence type="ECO:0000313" key="11">
    <source>
        <dbReference type="EMBL" id="RUL51622.1"/>
    </source>
</evidence>
<dbReference type="SUPFAM" id="SSF55874">
    <property type="entry name" value="ATPase domain of HSP90 chaperone/DNA topoisomerase II/histidine kinase"/>
    <property type="match status" value="1"/>
</dbReference>
<evidence type="ECO:0000256" key="5">
    <source>
        <dbReference type="ARBA" id="ARBA00022741"/>
    </source>
</evidence>
<dbReference type="InterPro" id="IPR050482">
    <property type="entry name" value="Sensor_HK_TwoCompSys"/>
</dbReference>
<dbReference type="Gene3D" id="1.20.5.1930">
    <property type="match status" value="1"/>
</dbReference>
<evidence type="ECO:0000256" key="3">
    <source>
        <dbReference type="ARBA" id="ARBA00022553"/>
    </source>
</evidence>
<dbReference type="EMBL" id="RYYR01000015">
    <property type="protein sequence ID" value="RUL51622.1"/>
    <property type="molecule type" value="Genomic_DNA"/>
</dbReference>
<dbReference type="SMART" id="SM00387">
    <property type="entry name" value="HATPase_c"/>
    <property type="match status" value="1"/>
</dbReference>
<evidence type="ECO:0000313" key="12">
    <source>
        <dbReference type="Proteomes" id="UP000287910"/>
    </source>
</evidence>
<sequence>MTKSEKVPSSLLFCAQLKKDIAKQLIQVQEEERKRISRTLHDSVTQDLLGLLVELRVLKYMDDAEEMNKRLQIAERNITNTIAKIKNLSVELRDSNLSNVGIKEALQLHFQWVKKHYGLTIHFQSNIAGNRFSNEIETVIFRICQEAIFNAYKYAGVREIFVELNRANDRIDLKIKDLGKGFNPVEEVMGTGLGITGMEERAAIIGAKLSIFSSIGNGTLVQMKVPLKERGPKS</sequence>
<evidence type="ECO:0000256" key="9">
    <source>
        <dbReference type="SAM" id="Coils"/>
    </source>
</evidence>
<dbReference type="Pfam" id="PF07730">
    <property type="entry name" value="HisKA_3"/>
    <property type="match status" value="1"/>
</dbReference>
<accession>A0A3S0PP13</accession>
<keyword evidence="5" id="KW-0547">Nucleotide-binding</keyword>
<dbReference type="Pfam" id="PF02518">
    <property type="entry name" value="HATPase_c"/>
    <property type="match status" value="1"/>
</dbReference>
<dbReference type="GO" id="GO:0005524">
    <property type="term" value="F:ATP binding"/>
    <property type="evidence" value="ECO:0007669"/>
    <property type="project" value="UniProtKB-KW"/>
</dbReference>
<evidence type="ECO:0000256" key="6">
    <source>
        <dbReference type="ARBA" id="ARBA00022777"/>
    </source>
</evidence>
<organism evidence="11 12">
    <name type="scientific">Lysinibacillus antri</name>
    <dbReference type="NCBI Taxonomy" id="2498145"/>
    <lineage>
        <taxon>Bacteria</taxon>
        <taxon>Bacillati</taxon>
        <taxon>Bacillota</taxon>
        <taxon>Bacilli</taxon>
        <taxon>Bacillales</taxon>
        <taxon>Bacillaceae</taxon>
        <taxon>Lysinibacillus</taxon>
    </lineage>
</organism>
<dbReference type="EC" id="2.7.13.3" evidence="2"/>
<reference evidence="11 12" key="1">
    <citation type="submission" date="2018-12" db="EMBL/GenBank/DDBJ databases">
        <title>Lysinibacillus antri sp. nov., isolated from a cave soil.</title>
        <authorList>
            <person name="Narsing Rao M.P."/>
            <person name="Zhang H."/>
            <person name="Dong Z.-Y."/>
            <person name="Niu X.-K."/>
            <person name="Zhang K."/>
            <person name="Fang B.-Z."/>
            <person name="Kang Y.-Q."/>
            <person name="Xiao M."/>
            <person name="Li W.-J."/>
        </authorList>
    </citation>
    <scope>NUCLEOTIDE SEQUENCE [LARGE SCALE GENOMIC DNA]</scope>
    <source>
        <strain evidence="11 12">SYSU K30002</strain>
    </source>
</reference>
<keyword evidence="4" id="KW-0808">Transferase</keyword>
<comment type="caution">
    <text evidence="11">The sequence shown here is derived from an EMBL/GenBank/DDBJ whole genome shotgun (WGS) entry which is preliminary data.</text>
</comment>
<dbReference type="Gene3D" id="3.30.565.10">
    <property type="entry name" value="Histidine kinase-like ATPase, C-terminal domain"/>
    <property type="match status" value="1"/>
</dbReference>
<dbReference type="CDD" id="cd16917">
    <property type="entry name" value="HATPase_UhpB-NarQ-NarX-like"/>
    <property type="match status" value="1"/>
</dbReference>
<dbReference type="InterPro" id="IPR011712">
    <property type="entry name" value="Sig_transdc_His_kin_sub3_dim/P"/>
</dbReference>
<evidence type="ECO:0000256" key="8">
    <source>
        <dbReference type="ARBA" id="ARBA00023012"/>
    </source>
</evidence>
<evidence type="ECO:0000256" key="7">
    <source>
        <dbReference type="ARBA" id="ARBA00022840"/>
    </source>
</evidence>
<proteinExistence type="predicted"/>
<gene>
    <name evidence="11" type="ORF">EK386_12175</name>
</gene>
<dbReference type="InterPro" id="IPR003594">
    <property type="entry name" value="HATPase_dom"/>
</dbReference>
<keyword evidence="3" id="KW-0597">Phosphoprotein</keyword>
<dbReference type="GO" id="GO:0000155">
    <property type="term" value="F:phosphorelay sensor kinase activity"/>
    <property type="evidence" value="ECO:0007669"/>
    <property type="project" value="InterPro"/>
</dbReference>
<dbReference type="GO" id="GO:0016020">
    <property type="term" value="C:membrane"/>
    <property type="evidence" value="ECO:0007669"/>
    <property type="project" value="InterPro"/>
</dbReference>
<dbReference type="InterPro" id="IPR036890">
    <property type="entry name" value="HATPase_C_sf"/>
</dbReference>
<keyword evidence="6 11" id="KW-0418">Kinase</keyword>
<dbReference type="PROSITE" id="PS50109">
    <property type="entry name" value="HIS_KIN"/>
    <property type="match status" value="1"/>
</dbReference>
<feature type="domain" description="Histidine kinase" evidence="10">
    <location>
        <begin position="140"/>
        <end position="229"/>
    </location>
</feature>
<keyword evidence="8" id="KW-0902">Two-component regulatory system</keyword>